<protein>
    <submittedName>
        <fullName evidence="7">4-hydroxybenzoate polyprenyltransferase-like prenyltransferase</fullName>
    </submittedName>
</protein>
<reference evidence="7 8" key="1">
    <citation type="submission" date="2016-06" db="EMBL/GenBank/DDBJ databases">
        <authorList>
            <person name="Kjaerup R.B."/>
            <person name="Dalgaard T.S."/>
            <person name="Juul-Madsen H.R."/>
        </authorList>
    </citation>
    <scope>NUCLEOTIDE SEQUENCE [LARGE SCALE GENOMIC DNA]</scope>
    <source>
        <strain evidence="7">2</strain>
    </source>
</reference>
<feature type="transmembrane region" description="Helical" evidence="6">
    <location>
        <begin position="131"/>
        <end position="152"/>
    </location>
</feature>
<dbReference type="GO" id="GO:0009247">
    <property type="term" value="P:glycolipid biosynthetic process"/>
    <property type="evidence" value="ECO:0007669"/>
    <property type="project" value="TreeGrafter"/>
</dbReference>
<evidence type="ECO:0000256" key="5">
    <source>
        <dbReference type="ARBA" id="ARBA00023136"/>
    </source>
</evidence>
<dbReference type="PANTHER" id="PTHR11048:SF5">
    <property type="entry name" value="DECAPRENYL-PHOSPHATE PHOSPHORIBOSYLTRANSFERASE"/>
    <property type="match status" value="1"/>
</dbReference>
<evidence type="ECO:0000256" key="2">
    <source>
        <dbReference type="ARBA" id="ARBA00022475"/>
    </source>
</evidence>
<evidence type="ECO:0000313" key="8">
    <source>
        <dbReference type="Proteomes" id="UP000199600"/>
    </source>
</evidence>
<dbReference type="InterPro" id="IPR039653">
    <property type="entry name" value="Prenyltransferase"/>
</dbReference>
<feature type="transmembrane region" description="Helical" evidence="6">
    <location>
        <begin position="202"/>
        <end position="222"/>
    </location>
</feature>
<keyword evidence="3 6" id="KW-0812">Transmembrane</keyword>
<feature type="transmembrane region" description="Helical" evidence="6">
    <location>
        <begin position="234"/>
        <end position="252"/>
    </location>
</feature>
<dbReference type="AlphaFoldDB" id="A0A1A8XIG5"/>
<evidence type="ECO:0000256" key="1">
    <source>
        <dbReference type="ARBA" id="ARBA00004141"/>
    </source>
</evidence>
<comment type="subcellular location">
    <subcellularLocation>
        <location evidence="1">Membrane</location>
        <topology evidence="1">Multi-pass membrane protein</topology>
    </subcellularLocation>
</comment>
<evidence type="ECO:0000256" key="6">
    <source>
        <dbReference type="SAM" id="Phobius"/>
    </source>
</evidence>
<evidence type="ECO:0000313" key="7">
    <source>
        <dbReference type="EMBL" id="SBT04930.1"/>
    </source>
</evidence>
<keyword evidence="2" id="KW-1003">Cell membrane</keyword>
<evidence type="ECO:0000256" key="3">
    <source>
        <dbReference type="ARBA" id="ARBA00022692"/>
    </source>
</evidence>
<keyword evidence="4 6" id="KW-1133">Transmembrane helix</keyword>
<feature type="transmembrane region" description="Helical" evidence="6">
    <location>
        <begin position="158"/>
        <end position="176"/>
    </location>
</feature>
<organism evidence="7 8">
    <name type="scientific">Candidatus Propionivibrio aalborgensis</name>
    <dbReference type="NCBI Taxonomy" id="1860101"/>
    <lineage>
        <taxon>Bacteria</taxon>
        <taxon>Pseudomonadati</taxon>
        <taxon>Pseudomonadota</taxon>
        <taxon>Betaproteobacteria</taxon>
        <taxon>Rhodocyclales</taxon>
        <taxon>Rhodocyclaceae</taxon>
        <taxon>Propionivibrio</taxon>
    </lineage>
</organism>
<gene>
    <name evidence="7" type="ORF">PROAA_1390003</name>
</gene>
<dbReference type="NCBIfam" id="NF008977">
    <property type="entry name" value="PRK12324.1-2"/>
    <property type="match status" value="1"/>
</dbReference>
<dbReference type="GO" id="GO:0016765">
    <property type="term" value="F:transferase activity, transferring alkyl or aryl (other than methyl) groups"/>
    <property type="evidence" value="ECO:0007669"/>
    <property type="project" value="InterPro"/>
</dbReference>
<dbReference type="Pfam" id="PF01040">
    <property type="entry name" value="UbiA"/>
    <property type="match status" value="1"/>
</dbReference>
<sequence>MSAFLPYLKLMRPHQWVKSGFVFVGLFFGHAWHDAHIVHMVLLSAAAFSLAASAIYIINDLADRERDREHPEKRLRPLAAGTVGVKQALVLAGVCALSALTLAWAASNSVLLVVCVYILLNVAYSMGLKRIALLDVFIISSGFMLRIVAGTVGVGIEPSHWLLLCSLLLTLFLGFAKRRAEVNVMAGRGGHHRQVLDDYDPVLLDSLITICATGTIVSYSLYTVSPETVAIHGTANLIYTVPFVIYGTFRYLFLLHRRARGGDPAATLLQDYHLLGTFSAWFVTVMVLLR</sequence>
<feature type="transmembrane region" description="Helical" evidence="6">
    <location>
        <begin position="272"/>
        <end position="289"/>
    </location>
</feature>
<feature type="transmembrane region" description="Helical" evidence="6">
    <location>
        <begin position="106"/>
        <end position="124"/>
    </location>
</feature>
<feature type="transmembrane region" description="Helical" evidence="6">
    <location>
        <begin position="78"/>
        <end position="100"/>
    </location>
</feature>
<keyword evidence="8" id="KW-1185">Reference proteome</keyword>
<dbReference type="InterPro" id="IPR000537">
    <property type="entry name" value="UbiA_prenyltransferase"/>
</dbReference>
<dbReference type="GO" id="GO:0005886">
    <property type="term" value="C:plasma membrane"/>
    <property type="evidence" value="ECO:0007669"/>
    <property type="project" value="TreeGrafter"/>
</dbReference>
<dbReference type="CDD" id="cd13963">
    <property type="entry name" value="PT_UbiA_2"/>
    <property type="match status" value="1"/>
</dbReference>
<dbReference type="Proteomes" id="UP000199600">
    <property type="component" value="Unassembled WGS sequence"/>
</dbReference>
<dbReference type="NCBIfam" id="NF008978">
    <property type="entry name" value="PRK12324.1-4"/>
    <property type="match status" value="1"/>
</dbReference>
<dbReference type="InterPro" id="IPR044878">
    <property type="entry name" value="UbiA_sf"/>
</dbReference>
<dbReference type="EMBL" id="FLQY01000045">
    <property type="protein sequence ID" value="SBT04930.1"/>
    <property type="molecule type" value="Genomic_DNA"/>
</dbReference>
<dbReference type="Gene3D" id="1.10.357.140">
    <property type="entry name" value="UbiA prenyltransferase"/>
    <property type="match status" value="1"/>
</dbReference>
<evidence type="ECO:0000256" key="4">
    <source>
        <dbReference type="ARBA" id="ARBA00022989"/>
    </source>
</evidence>
<feature type="transmembrane region" description="Helical" evidence="6">
    <location>
        <begin position="38"/>
        <end position="58"/>
    </location>
</feature>
<dbReference type="RefSeq" id="WP_186409987.1">
    <property type="nucleotide sequence ID" value="NZ_FLQY01000045.1"/>
</dbReference>
<name>A0A1A8XIG5_9RHOO</name>
<keyword evidence="5 6" id="KW-0472">Membrane</keyword>
<accession>A0A1A8XIG5</accession>
<proteinExistence type="predicted"/>
<keyword evidence="7" id="KW-0808">Transferase</keyword>
<dbReference type="PANTHER" id="PTHR11048">
    <property type="entry name" value="PRENYLTRANSFERASES"/>
    <property type="match status" value="1"/>
</dbReference>